<organism evidence="2 3">
    <name type="scientific">Lentibacillus populi</name>
    <dbReference type="NCBI Taxonomy" id="1827502"/>
    <lineage>
        <taxon>Bacteria</taxon>
        <taxon>Bacillati</taxon>
        <taxon>Bacillota</taxon>
        <taxon>Bacilli</taxon>
        <taxon>Bacillales</taxon>
        <taxon>Bacillaceae</taxon>
        <taxon>Lentibacillus</taxon>
    </lineage>
</organism>
<accession>A0A9W5U2X7</accession>
<proteinExistence type="predicted"/>
<evidence type="ECO:0000313" key="3">
    <source>
        <dbReference type="Proteomes" id="UP000621492"/>
    </source>
</evidence>
<dbReference type="RefSeq" id="WP_159457770.1">
    <property type="nucleotide sequence ID" value="NZ_BMJD01000069.1"/>
</dbReference>
<name>A0A9W5U2X7_9BACI</name>
<protein>
    <recommendedName>
        <fullName evidence="4">YqfQ-like protein</fullName>
    </recommendedName>
</protein>
<feature type="region of interest" description="Disordered" evidence="1">
    <location>
        <begin position="117"/>
        <end position="171"/>
    </location>
</feature>
<keyword evidence="3" id="KW-1185">Reference proteome</keyword>
<evidence type="ECO:0000313" key="2">
    <source>
        <dbReference type="EMBL" id="GGB61871.1"/>
    </source>
</evidence>
<comment type="caution">
    <text evidence="2">The sequence shown here is derived from an EMBL/GenBank/DDBJ whole genome shotgun (WGS) entry which is preliminary data.</text>
</comment>
<sequence length="171" mass="18886">MVFPFQRPTNFPSGQMPMRPGPMQRMPGNPMFPSRGINGAPSGNFMQNMLGRFLQPQNLQQGGAALPTQAGGGLTNTLNNVQQVLKMVQSTAPVVQQYGPMVKNIPAMFRMMKALKDTEDEPEESTEDPPKEQDTSSKKEDSGNDKNEKQQPSTQPKTNMKDGESKPMLFI</sequence>
<evidence type="ECO:0008006" key="4">
    <source>
        <dbReference type="Google" id="ProtNLM"/>
    </source>
</evidence>
<reference evidence="2" key="2">
    <citation type="submission" date="2020-09" db="EMBL/GenBank/DDBJ databases">
        <authorList>
            <person name="Sun Q."/>
            <person name="Zhou Y."/>
        </authorList>
    </citation>
    <scope>NUCLEOTIDE SEQUENCE</scope>
    <source>
        <strain evidence="2">CGMCC 1.15454</strain>
    </source>
</reference>
<feature type="compositionally biased region" description="Basic and acidic residues" evidence="1">
    <location>
        <begin position="128"/>
        <end position="149"/>
    </location>
</feature>
<dbReference type="Pfam" id="PF14181">
    <property type="entry name" value="YqfQ"/>
    <property type="match status" value="1"/>
</dbReference>
<dbReference type="InterPro" id="IPR025571">
    <property type="entry name" value="YqfQ"/>
</dbReference>
<gene>
    <name evidence="2" type="ORF">GCM10011409_43890</name>
</gene>
<dbReference type="Proteomes" id="UP000621492">
    <property type="component" value="Unassembled WGS sequence"/>
</dbReference>
<dbReference type="AlphaFoldDB" id="A0A9W5U2X7"/>
<evidence type="ECO:0000256" key="1">
    <source>
        <dbReference type="SAM" id="MobiDB-lite"/>
    </source>
</evidence>
<reference evidence="2" key="1">
    <citation type="journal article" date="2014" name="Int. J. Syst. Evol. Microbiol.">
        <title>Complete genome sequence of Corynebacterium casei LMG S-19264T (=DSM 44701T), isolated from a smear-ripened cheese.</title>
        <authorList>
            <consortium name="US DOE Joint Genome Institute (JGI-PGF)"/>
            <person name="Walter F."/>
            <person name="Albersmeier A."/>
            <person name="Kalinowski J."/>
            <person name="Ruckert C."/>
        </authorList>
    </citation>
    <scope>NUCLEOTIDE SEQUENCE</scope>
    <source>
        <strain evidence="2">CGMCC 1.15454</strain>
    </source>
</reference>
<dbReference type="EMBL" id="BMJD01000069">
    <property type="protein sequence ID" value="GGB61871.1"/>
    <property type="molecule type" value="Genomic_DNA"/>
</dbReference>
<feature type="compositionally biased region" description="Acidic residues" evidence="1">
    <location>
        <begin position="118"/>
        <end position="127"/>
    </location>
</feature>